<dbReference type="SMART" id="SM00220">
    <property type="entry name" value="S_TKc"/>
    <property type="match status" value="1"/>
</dbReference>
<dbReference type="AlphaFoldDB" id="A0AAE1CDU2"/>
<dbReference type="GO" id="GO:0004672">
    <property type="term" value="F:protein kinase activity"/>
    <property type="evidence" value="ECO:0007669"/>
    <property type="project" value="InterPro"/>
</dbReference>
<dbReference type="InterPro" id="IPR000719">
    <property type="entry name" value="Prot_kinase_dom"/>
</dbReference>
<dbReference type="SUPFAM" id="SSF56112">
    <property type="entry name" value="Protein kinase-like (PK-like)"/>
    <property type="match status" value="1"/>
</dbReference>
<gene>
    <name evidence="3" type="ORF">B0T22DRAFT_379554</name>
</gene>
<dbReference type="PANTHER" id="PTHR34706">
    <property type="entry name" value="SLR1338 PROTEIN"/>
    <property type="match status" value="1"/>
</dbReference>
<keyword evidence="4" id="KW-1185">Reference proteome</keyword>
<comment type="caution">
    <text evidence="3">The sequence shown here is derived from an EMBL/GenBank/DDBJ whole genome shotgun (WGS) entry which is preliminary data.</text>
</comment>
<dbReference type="Pfam" id="PF00069">
    <property type="entry name" value="Pkinase"/>
    <property type="match status" value="1"/>
</dbReference>
<evidence type="ECO:0000256" key="1">
    <source>
        <dbReference type="SAM" id="MobiDB-lite"/>
    </source>
</evidence>
<feature type="region of interest" description="Disordered" evidence="1">
    <location>
        <begin position="576"/>
        <end position="617"/>
    </location>
</feature>
<accession>A0AAE1CDU2</accession>
<dbReference type="GO" id="GO:0005524">
    <property type="term" value="F:ATP binding"/>
    <property type="evidence" value="ECO:0007669"/>
    <property type="project" value="InterPro"/>
</dbReference>
<protein>
    <recommendedName>
        <fullName evidence="2">Protein kinase domain-containing protein</fullName>
    </recommendedName>
</protein>
<evidence type="ECO:0000313" key="4">
    <source>
        <dbReference type="Proteomes" id="UP001270362"/>
    </source>
</evidence>
<evidence type="ECO:0000313" key="3">
    <source>
        <dbReference type="EMBL" id="KAK3689760.1"/>
    </source>
</evidence>
<dbReference type="PANTHER" id="PTHR34706:SF1">
    <property type="entry name" value="VWFA DOMAIN-CONTAINING PROTEIN"/>
    <property type="match status" value="1"/>
</dbReference>
<feature type="compositionally biased region" description="Low complexity" evidence="1">
    <location>
        <begin position="576"/>
        <end position="592"/>
    </location>
</feature>
<dbReference type="PROSITE" id="PS50011">
    <property type="entry name" value="PROTEIN_KINASE_DOM"/>
    <property type="match status" value="1"/>
</dbReference>
<dbReference type="EMBL" id="JAULSO010000002">
    <property type="protein sequence ID" value="KAK3689760.1"/>
    <property type="molecule type" value="Genomic_DNA"/>
</dbReference>
<feature type="domain" description="Protein kinase" evidence="2">
    <location>
        <begin position="124"/>
        <end position="480"/>
    </location>
</feature>
<name>A0AAE1CDU2_9PEZI</name>
<sequence>MEQTDHLDAGVFHDFASFVQKNLTAGCDAFGQTRLYLSRHDQLGYFERRNVLAALKAQLPHSSASIDTIRDKYPSVFSTLVFCQKISYLEPYFFKSRLHDDFFPLDSDKPPLAWPESPLTDDLFATIQKYQWQFFPLVFDRNLVHRTVAPDVALPVLERTLLQGGEDHETNVYKIKIDPAYNKLEVVSRTGSSFSVLLLLNEVKAYTFFRNLSNPPEYIVKYYGSFIQGEAHCLILEHADGGNFLDYLTKTPPPRDPQDRLMFWKSYSGYFKGIRGVHQAIQSIDDDDFRGLHGDIKPDNMLLMLGKSGSPYDFTAKITDFGHSDIRPVQAGSRNRKGIDRHGNQQYSAPEASHHTPDLEKGPNWIDFTADIFALGAVTSDVIVWMGQGLEGINRYYNIRKQAIQRFQYFHGSGYSDCFHNGVDPLPEVKAMHEEIAASLPEYDILTGLMITLVEEEMLLGPTEKRSPADKLQRTFDLYYEIASKGIIPQRPTLTTVPAVSLPLEAPTSAGMRPWSTETTATMASLHNSTPNSPPWSPVGAGHRTTSQDTTATLDGSCLPAAKPSATRLTANALATASGSSSSGPDATVSSGALAPSLPAHGPKTSTSSAPPLPSLNLESLSKYRKLKEEKKDVPKPLRDSIANLQGYIGGRDHIFYIDDSDSMSEHKESVIKAFSALAYVANEADKDGIEMVFSSDPTNVFRGKPLFRRTGTRRLAKKLRAQEFSNPCRMMPHRFGLFITNVILPRVTSTWRSLLRLPSPTSPKKDITVLIFTDGRWGTSPEGAAGVEVPVKTLMRQLVEKDIGPTRVTLSFVQFGDDPLGKERLEYLDDCGRERHDIVDTGLITGNICKLFIASIAPDNDNDMG</sequence>
<feature type="region of interest" description="Disordered" evidence="1">
    <location>
        <begin position="327"/>
        <end position="360"/>
    </location>
</feature>
<reference evidence="3" key="1">
    <citation type="journal article" date="2023" name="Mol. Phylogenet. Evol.">
        <title>Genome-scale phylogeny and comparative genomics of the fungal order Sordariales.</title>
        <authorList>
            <person name="Hensen N."/>
            <person name="Bonometti L."/>
            <person name="Westerberg I."/>
            <person name="Brannstrom I.O."/>
            <person name="Guillou S."/>
            <person name="Cros-Aarteil S."/>
            <person name="Calhoun S."/>
            <person name="Haridas S."/>
            <person name="Kuo A."/>
            <person name="Mondo S."/>
            <person name="Pangilinan J."/>
            <person name="Riley R."/>
            <person name="LaButti K."/>
            <person name="Andreopoulos B."/>
            <person name="Lipzen A."/>
            <person name="Chen C."/>
            <person name="Yan M."/>
            <person name="Daum C."/>
            <person name="Ng V."/>
            <person name="Clum A."/>
            <person name="Steindorff A."/>
            <person name="Ohm R.A."/>
            <person name="Martin F."/>
            <person name="Silar P."/>
            <person name="Natvig D.O."/>
            <person name="Lalanne C."/>
            <person name="Gautier V."/>
            <person name="Ament-Velasquez S.L."/>
            <person name="Kruys A."/>
            <person name="Hutchinson M.I."/>
            <person name="Powell A.J."/>
            <person name="Barry K."/>
            <person name="Miller A.N."/>
            <person name="Grigoriev I.V."/>
            <person name="Debuchy R."/>
            <person name="Gladieux P."/>
            <person name="Hiltunen Thoren M."/>
            <person name="Johannesson H."/>
        </authorList>
    </citation>
    <scope>NUCLEOTIDE SEQUENCE</scope>
    <source>
        <strain evidence="3">CBS 314.62</strain>
    </source>
</reference>
<dbReference type="Proteomes" id="UP001270362">
    <property type="component" value="Unassembled WGS sequence"/>
</dbReference>
<organism evidence="3 4">
    <name type="scientific">Podospora appendiculata</name>
    <dbReference type="NCBI Taxonomy" id="314037"/>
    <lineage>
        <taxon>Eukaryota</taxon>
        <taxon>Fungi</taxon>
        <taxon>Dikarya</taxon>
        <taxon>Ascomycota</taxon>
        <taxon>Pezizomycotina</taxon>
        <taxon>Sordariomycetes</taxon>
        <taxon>Sordariomycetidae</taxon>
        <taxon>Sordariales</taxon>
        <taxon>Podosporaceae</taxon>
        <taxon>Podospora</taxon>
    </lineage>
</organism>
<reference evidence="3" key="2">
    <citation type="submission" date="2023-06" db="EMBL/GenBank/DDBJ databases">
        <authorList>
            <consortium name="Lawrence Berkeley National Laboratory"/>
            <person name="Haridas S."/>
            <person name="Hensen N."/>
            <person name="Bonometti L."/>
            <person name="Westerberg I."/>
            <person name="Brannstrom I.O."/>
            <person name="Guillou S."/>
            <person name="Cros-Aarteil S."/>
            <person name="Calhoun S."/>
            <person name="Kuo A."/>
            <person name="Mondo S."/>
            <person name="Pangilinan J."/>
            <person name="Riley R."/>
            <person name="Labutti K."/>
            <person name="Andreopoulos B."/>
            <person name="Lipzen A."/>
            <person name="Chen C."/>
            <person name="Yanf M."/>
            <person name="Daum C."/>
            <person name="Ng V."/>
            <person name="Clum A."/>
            <person name="Steindorff A."/>
            <person name="Ohm R."/>
            <person name="Martin F."/>
            <person name="Silar P."/>
            <person name="Natvig D."/>
            <person name="Lalanne C."/>
            <person name="Gautier V."/>
            <person name="Ament-Velasquez S.L."/>
            <person name="Kruys A."/>
            <person name="Hutchinson M.I."/>
            <person name="Powell A.J."/>
            <person name="Barry K."/>
            <person name="Miller A.N."/>
            <person name="Grigoriev I.V."/>
            <person name="Debuchy R."/>
            <person name="Gladieux P."/>
            <person name="Thoren M.H."/>
            <person name="Johannesson H."/>
        </authorList>
    </citation>
    <scope>NUCLEOTIDE SEQUENCE</scope>
    <source>
        <strain evidence="3">CBS 314.62</strain>
    </source>
</reference>
<feature type="region of interest" description="Disordered" evidence="1">
    <location>
        <begin position="525"/>
        <end position="559"/>
    </location>
</feature>
<proteinExistence type="predicted"/>
<evidence type="ECO:0000259" key="2">
    <source>
        <dbReference type="PROSITE" id="PS50011"/>
    </source>
</evidence>
<feature type="compositionally biased region" description="Polar residues" evidence="1">
    <location>
        <begin position="544"/>
        <end position="554"/>
    </location>
</feature>
<dbReference type="Gene3D" id="1.10.510.10">
    <property type="entry name" value="Transferase(Phosphotransferase) domain 1"/>
    <property type="match status" value="1"/>
</dbReference>
<feature type="compositionally biased region" description="Low complexity" evidence="1">
    <location>
        <begin position="603"/>
        <end position="617"/>
    </location>
</feature>
<dbReference type="InterPro" id="IPR011009">
    <property type="entry name" value="Kinase-like_dom_sf"/>
</dbReference>